<evidence type="ECO:0000256" key="1">
    <source>
        <dbReference type="ARBA" id="ARBA00023125"/>
    </source>
</evidence>
<organism evidence="3 4">
    <name type="scientific">Epilithonimonas hispanica</name>
    <dbReference type="NCBI Taxonomy" id="358687"/>
    <lineage>
        <taxon>Bacteria</taxon>
        <taxon>Pseudomonadati</taxon>
        <taxon>Bacteroidota</taxon>
        <taxon>Flavobacteriia</taxon>
        <taxon>Flavobacteriales</taxon>
        <taxon>Weeksellaceae</taxon>
        <taxon>Chryseobacterium group</taxon>
        <taxon>Epilithonimonas</taxon>
    </lineage>
</organism>
<dbReference type="GO" id="GO:0003700">
    <property type="term" value="F:DNA-binding transcription factor activity"/>
    <property type="evidence" value="ECO:0007669"/>
    <property type="project" value="TreeGrafter"/>
</dbReference>
<dbReference type="PANTHER" id="PTHR46797:SF1">
    <property type="entry name" value="METHYLPHOSPHONATE SYNTHASE"/>
    <property type="match status" value="1"/>
</dbReference>
<evidence type="ECO:0000259" key="2">
    <source>
        <dbReference type="PROSITE" id="PS50943"/>
    </source>
</evidence>
<dbReference type="OrthoDB" id="2902336at2"/>
<keyword evidence="1" id="KW-0238">DNA-binding</keyword>
<keyword evidence="4" id="KW-1185">Reference proteome</keyword>
<sequence>MEKQEILISVGSKIREIRQEKGLSQLDLVGKMDGNIDVTNISRIEKGRTNLTVYTLCRIASALEVHPKEFLDVQIKEL</sequence>
<dbReference type="SUPFAM" id="SSF47413">
    <property type="entry name" value="lambda repressor-like DNA-binding domains"/>
    <property type="match status" value="1"/>
</dbReference>
<dbReference type="PROSITE" id="PS50943">
    <property type="entry name" value="HTH_CROC1"/>
    <property type="match status" value="1"/>
</dbReference>
<dbReference type="GO" id="GO:0005829">
    <property type="term" value="C:cytosol"/>
    <property type="evidence" value="ECO:0007669"/>
    <property type="project" value="TreeGrafter"/>
</dbReference>
<dbReference type="SMART" id="SM00530">
    <property type="entry name" value="HTH_XRE"/>
    <property type="match status" value="1"/>
</dbReference>
<dbReference type="RefSeq" id="WP_116036986.1">
    <property type="nucleotide sequence ID" value="NZ_JBHLVV010000040.1"/>
</dbReference>
<dbReference type="PANTHER" id="PTHR46797">
    <property type="entry name" value="HTH-TYPE TRANSCRIPTIONAL REGULATOR"/>
    <property type="match status" value="1"/>
</dbReference>
<dbReference type="Pfam" id="PF01381">
    <property type="entry name" value="HTH_3"/>
    <property type="match status" value="1"/>
</dbReference>
<dbReference type="InterPro" id="IPR001387">
    <property type="entry name" value="Cro/C1-type_HTH"/>
</dbReference>
<dbReference type="EMBL" id="QNUG01000058">
    <property type="protein sequence ID" value="REC66605.1"/>
    <property type="molecule type" value="Genomic_DNA"/>
</dbReference>
<dbReference type="Proteomes" id="UP000256326">
    <property type="component" value="Unassembled WGS sequence"/>
</dbReference>
<comment type="caution">
    <text evidence="3">The sequence shown here is derived from an EMBL/GenBank/DDBJ whole genome shotgun (WGS) entry which is preliminary data.</text>
</comment>
<proteinExistence type="predicted"/>
<dbReference type="InterPro" id="IPR010982">
    <property type="entry name" value="Lambda_DNA-bd_dom_sf"/>
</dbReference>
<reference evidence="3 4" key="1">
    <citation type="journal article" date="2006" name="Int. J. Syst. Evol. Microbiol.">
        <title>Chryseobacterium hispanicum sp. nov., isolated from the drinking water distribution system of Sevilla, Spain.</title>
        <authorList>
            <person name="Gallego V."/>
            <person name="Garcia M.T."/>
            <person name="Ventosa A."/>
        </authorList>
    </citation>
    <scope>NUCLEOTIDE SEQUENCE [LARGE SCALE GENOMIC DNA]</scope>
    <source>
        <strain evidence="3 4">KCTC 22104</strain>
    </source>
</reference>
<evidence type="ECO:0000313" key="3">
    <source>
        <dbReference type="EMBL" id="REC66605.1"/>
    </source>
</evidence>
<dbReference type="GO" id="GO:0003677">
    <property type="term" value="F:DNA binding"/>
    <property type="evidence" value="ECO:0007669"/>
    <property type="project" value="UniProtKB-KW"/>
</dbReference>
<dbReference type="Gene3D" id="1.10.260.40">
    <property type="entry name" value="lambda repressor-like DNA-binding domains"/>
    <property type="match status" value="1"/>
</dbReference>
<evidence type="ECO:0000313" key="4">
    <source>
        <dbReference type="Proteomes" id="UP000256326"/>
    </source>
</evidence>
<protein>
    <submittedName>
        <fullName evidence="3">XRE family transcriptional regulator</fullName>
    </submittedName>
</protein>
<feature type="domain" description="HTH cro/C1-type" evidence="2">
    <location>
        <begin position="14"/>
        <end position="70"/>
    </location>
</feature>
<dbReference type="CDD" id="cd00093">
    <property type="entry name" value="HTH_XRE"/>
    <property type="match status" value="1"/>
</dbReference>
<accession>A0A3D9CLI7</accession>
<name>A0A3D9CLI7_9FLAO</name>
<gene>
    <name evidence="3" type="ORF">DRF58_16525</name>
</gene>
<dbReference type="InterPro" id="IPR050807">
    <property type="entry name" value="TransReg_Diox_bact_type"/>
</dbReference>
<dbReference type="AlphaFoldDB" id="A0A3D9CLI7"/>